<dbReference type="Proteomes" id="UP000196710">
    <property type="component" value="Chromosome"/>
</dbReference>
<dbReference type="InterPro" id="IPR003439">
    <property type="entry name" value="ABC_transporter-like_ATP-bd"/>
</dbReference>
<comment type="subcellular location">
    <subcellularLocation>
        <location evidence="1">Cell membrane</location>
        <topology evidence="1">Multi-pass membrane protein</topology>
    </subcellularLocation>
</comment>
<evidence type="ECO:0000256" key="6">
    <source>
        <dbReference type="ARBA" id="ARBA00023136"/>
    </source>
</evidence>
<dbReference type="SUPFAM" id="SSF90123">
    <property type="entry name" value="ABC transporter transmembrane region"/>
    <property type="match status" value="1"/>
</dbReference>
<dbReference type="EMBL" id="CP021422">
    <property type="protein sequence ID" value="ASB40672.1"/>
    <property type="molecule type" value="Genomic_DNA"/>
</dbReference>
<dbReference type="AlphaFoldDB" id="A0A1Z2XQG1"/>
<keyword evidence="6 7" id="KW-0472">Membrane</keyword>
<dbReference type="InterPro" id="IPR036640">
    <property type="entry name" value="ABC1_TM_sf"/>
</dbReference>
<dbReference type="InterPro" id="IPR011527">
    <property type="entry name" value="ABC1_TM_dom"/>
</dbReference>
<evidence type="ECO:0000256" key="7">
    <source>
        <dbReference type="SAM" id="Phobius"/>
    </source>
</evidence>
<feature type="transmembrane region" description="Helical" evidence="7">
    <location>
        <begin position="153"/>
        <end position="172"/>
    </location>
</feature>
<dbReference type="EMBL" id="CP065321">
    <property type="protein sequence ID" value="QQR29947.1"/>
    <property type="molecule type" value="Genomic_DNA"/>
</dbReference>
<evidence type="ECO:0000313" key="11">
    <source>
        <dbReference type="EMBL" id="QQR29947.1"/>
    </source>
</evidence>
<dbReference type="SUPFAM" id="SSF52540">
    <property type="entry name" value="P-loop containing nucleoside triphosphate hydrolases"/>
    <property type="match status" value="1"/>
</dbReference>
<feature type="transmembrane region" description="Helical" evidence="7">
    <location>
        <begin position="127"/>
        <end position="147"/>
    </location>
</feature>
<evidence type="ECO:0000313" key="10">
    <source>
        <dbReference type="EMBL" id="ASB40672.1"/>
    </source>
</evidence>
<dbReference type="GO" id="GO:0140359">
    <property type="term" value="F:ABC-type transporter activity"/>
    <property type="evidence" value="ECO:0007669"/>
    <property type="project" value="InterPro"/>
</dbReference>
<dbReference type="SMART" id="SM00382">
    <property type="entry name" value="AAA"/>
    <property type="match status" value="1"/>
</dbReference>
<evidence type="ECO:0000256" key="1">
    <source>
        <dbReference type="ARBA" id="ARBA00004651"/>
    </source>
</evidence>
<feature type="transmembrane region" description="Helical" evidence="7">
    <location>
        <begin position="48"/>
        <end position="69"/>
    </location>
</feature>
<dbReference type="Pfam" id="PF00005">
    <property type="entry name" value="ABC_tran"/>
    <property type="match status" value="1"/>
</dbReference>
<dbReference type="KEGG" id="amur:ADH66_08350"/>
<dbReference type="PROSITE" id="PS50929">
    <property type="entry name" value="ABC_TM1F"/>
    <property type="match status" value="1"/>
</dbReference>
<evidence type="ECO:0000256" key="2">
    <source>
        <dbReference type="ARBA" id="ARBA00022692"/>
    </source>
</evidence>
<dbReference type="PANTHER" id="PTHR24221:SF654">
    <property type="entry name" value="ATP-BINDING CASSETTE SUB-FAMILY B MEMBER 6"/>
    <property type="match status" value="1"/>
</dbReference>
<evidence type="ECO:0000256" key="5">
    <source>
        <dbReference type="ARBA" id="ARBA00022989"/>
    </source>
</evidence>
<keyword evidence="2 7" id="KW-0812">Transmembrane</keyword>
<feature type="domain" description="ABC transmembrane type-1" evidence="9">
    <location>
        <begin position="16"/>
        <end position="293"/>
    </location>
</feature>
<evidence type="ECO:0000256" key="3">
    <source>
        <dbReference type="ARBA" id="ARBA00022741"/>
    </source>
</evidence>
<accession>A0A1Z2XQG1</accession>
<feature type="transmembrane region" description="Helical" evidence="7">
    <location>
        <begin position="277"/>
        <end position="293"/>
    </location>
</feature>
<dbReference type="GO" id="GO:0034040">
    <property type="term" value="F:ATPase-coupled lipid transmembrane transporter activity"/>
    <property type="evidence" value="ECO:0007669"/>
    <property type="project" value="TreeGrafter"/>
</dbReference>
<gene>
    <name evidence="10" type="ORF">ADH66_08350</name>
    <name evidence="11" type="ORF">I5Q82_18385</name>
</gene>
<organism evidence="11 13">
    <name type="scientific">Acutalibacter muris</name>
    <dbReference type="NCBI Taxonomy" id="1796620"/>
    <lineage>
        <taxon>Bacteria</taxon>
        <taxon>Bacillati</taxon>
        <taxon>Bacillota</taxon>
        <taxon>Clostridia</taxon>
        <taxon>Eubacteriales</taxon>
        <taxon>Acutalibacteraceae</taxon>
        <taxon>Acutalibacter</taxon>
    </lineage>
</organism>
<keyword evidence="5 7" id="KW-1133">Transmembrane helix</keyword>
<reference evidence="11 13" key="3">
    <citation type="submission" date="2020-11" db="EMBL/GenBank/DDBJ databases">
        <title>Closed and high quality bacterial genomes of the OMM12 community.</title>
        <authorList>
            <person name="Marbouty M."/>
            <person name="Lamy-Besnier Q."/>
            <person name="Debarbieux L."/>
            <person name="Koszul R."/>
        </authorList>
    </citation>
    <scope>NUCLEOTIDE SEQUENCE [LARGE SCALE GENOMIC DNA]</scope>
    <source>
        <strain evidence="11 13">KB18</strain>
    </source>
</reference>
<dbReference type="InterPro" id="IPR039421">
    <property type="entry name" value="Type_1_exporter"/>
</dbReference>
<proteinExistence type="predicted"/>
<dbReference type="GO" id="GO:0016887">
    <property type="term" value="F:ATP hydrolysis activity"/>
    <property type="evidence" value="ECO:0007669"/>
    <property type="project" value="InterPro"/>
</dbReference>
<dbReference type="Gene3D" id="1.20.1560.10">
    <property type="entry name" value="ABC transporter type 1, transmembrane domain"/>
    <property type="match status" value="1"/>
</dbReference>
<dbReference type="GO" id="GO:0005524">
    <property type="term" value="F:ATP binding"/>
    <property type="evidence" value="ECO:0007669"/>
    <property type="project" value="UniProtKB-KW"/>
</dbReference>
<dbReference type="PROSITE" id="PS00211">
    <property type="entry name" value="ABC_TRANSPORTER_1"/>
    <property type="match status" value="1"/>
</dbReference>
<evidence type="ECO:0000259" key="8">
    <source>
        <dbReference type="PROSITE" id="PS50893"/>
    </source>
</evidence>
<name>A0A1Z2XQG1_9FIRM</name>
<protein>
    <submittedName>
        <fullName evidence="11">ABC transporter ATP-binding protein</fullName>
    </submittedName>
</protein>
<evidence type="ECO:0000259" key="9">
    <source>
        <dbReference type="PROSITE" id="PS50929"/>
    </source>
</evidence>
<dbReference type="InterPro" id="IPR003593">
    <property type="entry name" value="AAA+_ATPase"/>
</dbReference>
<dbReference type="RefSeq" id="WP_066533579.1">
    <property type="nucleotide sequence ID" value="NZ_CAQWLO010000101.1"/>
</dbReference>
<feature type="transmembrane region" description="Helical" evidence="7">
    <location>
        <begin position="236"/>
        <end position="257"/>
    </location>
</feature>
<evidence type="ECO:0000313" key="12">
    <source>
        <dbReference type="Proteomes" id="UP000196710"/>
    </source>
</evidence>
<dbReference type="InterPro" id="IPR017871">
    <property type="entry name" value="ABC_transporter-like_CS"/>
</dbReference>
<sequence>MKYAKEVIRKNRVLLAASLSLGVFNSFMAIFKVGFFQRLVDGLAEGSLVLGTILLYGLILAVLYVMNYVDNYPYEKLRHGIFLDFKLLALKKCGTITYAEYLKTGTGKLVQLIENGARAGQSILEGFWLKVLRELAPTVAFSIWFIWRTSPLVTGILLIGYVFIFIVTNLLLKSLYRIKDRILDNEELLNHFLVRGLMEMATFRLARQFPKELEKAERAKGEIVSSKVKMTLIHEAFFTIFVLLVSVLDVTILIFAWRTQTLTVGEVVALLSLIENAYMPIAIFNVLFVQYKLDKSAFARYQRFLCAEDDRQLEEGQAVKGLRGGIEIKELVFCYENSLLFSGLTMDVKPGEKVALVGESGSGKSTLVKLILGLLKYSSGSIRLDGRELRDLKLNDLYRWVFYCSQEPPVFDGTLRENLTLGQSFTEEQLQTALEKARLPELAGSLDRDIGERGAGLSGGEKQRLALARLWLNKPQIALLDEATSAMDNITETAVMQGLVERLEGCTVIAIAHRLSSVAGFDRLIVFREGRIVCQGRYHELRENNAYFAELARRGQETQ</sequence>
<evidence type="ECO:0000256" key="4">
    <source>
        <dbReference type="ARBA" id="ARBA00022840"/>
    </source>
</evidence>
<dbReference type="Proteomes" id="UP000596035">
    <property type="component" value="Chromosome"/>
</dbReference>
<reference evidence="10" key="1">
    <citation type="journal article" date="2017" name="Genome Announc.">
        <title>High-Quality Whole-Genome Sequences of the Oligo-Mouse-Microbiota Bacterial Community.</title>
        <authorList>
            <person name="Garzetti D."/>
            <person name="Brugiroux S."/>
            <person name="Bunk B."/>
            <person name="Pukall R."/>
            <person name="McCoy K.D."/>
            <person name="Macpherson A.J."/>
            <person name="Stecher B."/>
        </authorList>
    </citation>
    <scope>NUCLEOTIDE SEQUENCE</scope>
    <source>
        <strain evidence="10">KB18</strain>
    </source>
</reference>
<keyword evidence="4 11" id="KW-0067">ATP-binding</keyword>
<reference evidence="12" key="2">
    <citation type="submission" date="2017-05" db="EMBL/GenBank/DDBJ databases">
        <title>Improved OligoMM genomes.</title>
        <authorList>
            <person name="Garzetti D."/>
        </authorList>
    </citation>
    <scope>NUCLEOTIDE SEQUENCE [LARGE SCALE GENOMIC DNA]</scope>
    <source>
        <strain evidence="12">KB18</strain>
    </source>
</reference>
<feature type="transmembrane region" description="Helical" evidence="7">
    <location>
        <begin position="12"/>
        <end position="36"/>
    </location>
</feature>
<evidence type="ECO:0000313" key="13">
    <source>
        <dbReference type="Proteomes" id="UP000596035"/>
    </source>
</evidence>
<dbReference type="PANTHER" id="PTHR24221">
    <property type="entry name" value="ATP-BINDING CASSETTE SUB-FAMILY B"/>
    <property type="match status" value="1"/>
</dbReference>
<dbReference type="GO" id="GO:0005886">
    <property type="term" value="C:plasma membrane"/>
    <property type="evidence" value="ECO:0007669"/>
    <property type="project" value="UniProtKB-SubCell"/>
</dbReference>
<feature type="domain" description="ABC transporter" evidence="8">
    <location>
        <begin position="326"/>
        <end position="554"/>
    </location>
</feature>
<keyword evidence="12" id="KW-1185">Reference proteome</keyword>
<dbReference type="PROSITE" id="PS50893">
    <property type="entry name" value="ABC_TRANSPORTER_2"/>
    <property type="match status" value="1"/>
</dbReference>
<keyword evidence="3" id="KW-0547">Nucleotide-binding</keyword>
<dbReference type="Gene3D" id="3.40.50.300">
    <property type="entry name" value="P-loop containing nucleotide triphosphate hydrolases"/>
    <property type="match status" value="1"/>
</dbReference>
<dbReference type="CDD" id="cd03228">
    <property type="entry name" value="ABCC_MRP_Like"/>
    <property type="match status" value="1"/>
</dbReference>
<dbReference type="InterPro" id="IPR027417">
    <property type="entry name" value="P-loop_NTPase"/>
</dbReference>